<dbReference type="AlphaFoldDB" id="A0AAV1QC43"/>
<sequence>LRNSLQSVVFRDGGLSLKLHQTRCLTPRRFLASPPFDVRDQPNFTACLNRVDWTLSA</sequence>
<reference evidence="1 2" key="1">
    <citation type="submission" date="2024-01" db="EMBL/GenBank/DDBJ databases">
        <authorList>
            <person name="Alioto T."/>
            <person name="Alioto T."/>
            <person name="Gomez Garrido J."/>
        </authorList>
    </citation>
    <scope>NUCLEOTIDE SEQUENCE [LARGE SCALE GENOMIC DNA]</scope>
</reference>
<name>A0AAV1QC43_SCOSC</name>
<dbReference type="EMBL" id="CAWUFR010000727">
    <property type="protein sequence ID" value="CAK6980750.1"/>
    <property type="molecule type" value="Genomic_DNA"/>
</dbReference>
<proteinExistence type="predicted"/>
<evidence type="ECO:0000313" key="1">
    <source>
        <dbReference type="EMBL" id="CAK6980750.1"/>
    </source>
</evidence>
<comment type="caution">
    <text evidence="1">The sequence shown here is derived from an EMBL/GenBank/DDBJ whole genome shotgun (WGS) entry which is preliminary data.</text>
</comment>
<gene>
    <name evidence="1" type="ORF">FSCOSCO3_A021167</name>
</gene>
<organism evidence="1 2">
    <name type="scientific">Scomber scombrus</name>
    <name type="common">Atlantic mackerel</name>
    <name type="synonym">Scomber vernalis</name>
    <dbReference type="NCBI Taxonomy" id="13677"/>
    <lineage>
        <taxon>Eukaryota</taxon>
        <taxon>Metazoa</taxon>
        <taxon>Chordata</taxon>
        <taxon>Craniata</taxon>
        <taxon>Vertebrata</taxon>
        <taxon>Euteleostomi</taxon>
        <taxon>Actinopterygii</taxon>
        <taxon>Neopterygii</taxon>
        <taxon>Teleostei</taxon>
        <taxon>Neoteleostei</taxon>
        <taxon>Acanthomorphata</taxon>
        <taxon>Pelagiaria</taxon>
        <taxon>Scombriformes</taxon>
        <taxon>Scombridae</taxon>
        <taxon>Scomber</taxon>
    </lineage>
</organism>
<evidence type="ECO:0000313" key="2">
    <source>
        <dbReference type="Proteomes" id="UP001314229"/>
    </source>
</evidence>
<protein>
    <submittedName>
        <fullName evidence="1">Uncharacterized protein</fullName>
    </submittedName>
</protein>
<keyword evidence="2" id="KW-1185">Reference proteome</keyword>
<dbReference type="Proteomes" id="UP001314229">
    <property type="component" value="Unassembled WGS sequence"/>
</dbReference>
<feature type="non-terminal residue" evidence="1">
    <location>
        <position position="1"/>
    </location>
</feature>
<accession>A0AAV1QC43</accession>